<dbReference type="CDD" id="cd00198">
    <property type="entry name" value="vWFA"/>
    <property type="match status" value="1"/>
</dbReference>
<dbReference type="RefSeq" id="WP_380083547.1">
    <property type="nucleotide sequence ID" value="NZ_JBHSWD010000001.1"/>
</dbReference>
<dbReference type="Proteomes" id="UP001596297">
    <property type="component" value="Unassembled WGS sequence"/>
</dbReference>
<dbReference type="Gene3D" id="3.40.50.410">
    <property type="entry name" value="von Willebrand factor, type A domain"/>
    <property type="match status" value="1"/>
</dbReference>
<dbReference type="InterPro" id="IPR002035">
    <property type="entry name" value="VWF_A"/>
</dbReference>
<accession>A0ABW1YER8</accession>
<evidence type="ECO:0000313" key="4">
    <source>
        <dbReference type="EMBL" id="MFC6592518.1"/>
    </source>
</evidence>
<dbReference type="Pfam" id="PF13519">
    <property type="entry name" value="VWA_2"/>
    <property type="match status" value="1"/>
</dbReference>
<dbReference type="EMBL" id="JBHSWD010000001">
    <property type="protein sequence ID" value="MFC6592518.1"/>
    <property type="molecule type" value="Genomic_DNA"/>
</dbReference>
<organism evidence="4 5">
    <name type="scientific">Deinococcus lacus</name>
    <dbReference type="NCBI Taxonomy" id="392561"/>
    <lineage>
        <taxon>Bacteria</taxon>
        <taxon>Thermotogati</taxon>
        <taxon>Deinococcota</taxon>
        <taxon>Deinococci</taxon>
        <taxon>Deinococcales</taxon>
        <taxon>Deinococcaceae</taxon>
        <taxon>Deinococcus</taxon>
    </lineage>
</organism>
<dbReference type="PROSITE" id="PS50234">
    <property type="entry name" value="VWFA"/>
    <property type="match status" value="1"/>
</dbReference>
<dbReference type="SUPFAM" id="SSF53300">
    <property type="entry name" value="vWA-like"/>
    <property type="match status" value="1"/>
</dbReference>
<comment type="caution">
    <text evidence="4">The sequence shown here is derived from an EMBL/GenBank/DDBJ whole genome shotgun (WGS) entry which is preliminary data.</text>
</comment>
<keyword evidence="2" id="KW-0812">Transmembrane</keyword>
<protein>
    <submittedName>
        <fullName evidence="4">VWA domain-containing protein</fullName>
    </submittedName>
</protein>
<keyword evidence="2" id="KW-0472">Membrane</keyword>
<sequence>MLDTSGSMRGIGDGRADIFDRVKASILNYVQQQQPQAVTLFTFDSGLQSEQSYVFPADTERFSSDIVALRAGGRNTHLYRSLEQALAPLEAAPHYATNIFVLTDGIDNDPEARYTARSALGAYQGRGAYDRLHYLALGTNIPQDALNELARSGYGEGVTYAVGDVPQLEPARNLLTVQQPGAVAIPYPDGTLLRLAAPDLGPLRRVTLGSETVQGGSIDLRVRGQIPRGTAVMVCGMVPGRGLTQTALRLNLPNAAPVVTARQEAAELTWLNPGADRLLRPGESVTLRYRLAPELLGRDLDRAGTDAPGLQTELLRLGDSRELGVRLTNTGLTEGTEVTPQILLPDGTSLMLASVTGGAGEGMRLSPVPGRPLPPGTDTVGEPTTAVTQAAPEPGRPASRWAWLLPALLLGLLAAGAWWWWRRRQGAAGKSLKARAQAAVPSVPSSPAFSNTVPTIEGIEYSEERALSLFGTDGRVGSVETPLSGPFDVGQVALVPHLSGLRMERCRDGLRVLRVPSDLEVSRGGELVGHGDVIRPGTLLGVAVARGARSPQPPLGELAGLGMPLRLSSERQTLRVTGYYAEHLLPLTSGVTDLGQAFGAPSLRGLKVTLLSGRVLVAAVPPHLLLTRPGEAQPLRPGTFLPQDTELHFREWDAAKGAST</sequence>
<feature type="transmembrane region" description="Helical" evidence="2">
    <location>
        <begin position="401"/>
        <end position="421"/>
    </location>
</feature>
<reference evidence="5" key="1">
    <citation type="journal article" date="2019" name="Int. J. Syst. Evol. Microbiol.">
        <title>The Global Catalogue of Microorganisms (GCM) 10K type strain sequencing project: providing services to taxonomists for standard genome sequencing and annotation.</title>
        <authorList>
            <consortium name="The Broad Institute Genomics Platform"/>
            <consortium name="The Broad Institute Genome Sequencing Center for Infectious Disease"/>
            <person name="Wu L."/>
            <person name="Ma J."/>
        </authorList>
    </citation>
    <scope>NUCLEOTIDE SEQUENCE [LARGE SCALE GENOMIC DNA]</scope>
    <source>
        <strain evidence="5">CGMCC 1.15772</strain>
    </source>
</reference>
<proteinExistence type="predicted"/>
<evidence type="ECO:0000256" key="1">
    <source>
        <dbReference type="SAM" id="MobiDB-lite"/>
    </source>
</evidence>
<evidence type="ECO:0000259" key="3">
    <source>
        <dbReference type="PROSITE" id="PS50234"/>
    </source>
</evidence>
<feature type="region of interest" description="Disordered" evidence="1">
    <location>
        <begin position="371"/>
        <end position="395"/>
    </location>
</feature>
<evidence type="ECO:0000313" key="5">
    <source>
        <dbReference type="Proteomes" id="UP001596297"/>
    </source>
</evidence>
<name>A0ABW1YER8_9DEIO</name>
<keyword evidence="5" id="KW-1185">Reference proteome</keyword>
<gene>
    <name evidence="4" type="ORF">ACFP81_11285</name>
</gene>
<feature type="domain" description="VWFA" evidence="3">
    <location>
        <begin position="1"/>
        <end position="175"/>
    </location>
</feature>
<evidence type="ECO:0000256" key="2">
    <source>
        <dbReference type="SAM" id="Phobius"/>
    </source>
</evidence>
<keyword evidence="2" id="KW-1133">Transmembrane helix</keyword>
<dbReference type="InterPro" id="IPR036465">
    <property type="entry name" value="vWFA_dom_sf"/>
</dbReference>